<dbReference type="RefSeq" id="WP_090058475.1">
    <property type="nucleotide sequence ID" value="NZ_FORH01000001.1"/>
</dbReference>
<dbReference type="AlphaFoldDB" id="A0A1I3LI78"/>
<name>A0A1I3LI78_9RHOB</name>
<dbReference type="OrthoDB" id="7509188at2"/>
<organism evidence="1 2">
    <name type="scientific">Celeribacter neptunius</name>
    <dbReference type="NCBI Taxonomy" id="588602"/>
    <lineage>
        <taxon>Bacteria</taxon>
        <taxon>Pseudomonadati</taxon>
        <taxon>Pseudomonadota</taxon>
        <taxon>Alphaproteobacteria</taxon>
        <taxon>Rhodobacterales</taxon>
        <taxon>Roseobacteraceae</taxon>
        <taxon>Celeribacter</taxon>
    </lineage>
</organism>
<accession>A0A1I3LI78</accession>
<evidence type="ECO:0000313" key="1">
    <source>
        <dbReference type="EMBL" id="SFI84471.1"/>
    </source>
</evidence>
<proteinExistence type="predicted"/>
<keyword evidence="2" id="KW-1185">Reference proteome</keyword>
<dbReference type="STRING" id="588602.SAMN04487991_1042"/>
<evidence type="ECO:0000313" key="2">
    <source>
        <dbReference type="Proteomes" id="UP000199630"/>
    </source>
</evidence>
<dbReference type="InterPro" id="IPR021791">
    <property type="entry name" value="Phage_TAC_11"/>
</dbReference>
<protein>
    <submittedName>
        <fullName evidence="1">Phage tail tube protein, GTA-gp10</fullName>
    </submittedName>
</protein>
<dbReference type="Proteomes" id="UP000199630">
    <property type="component" value="Unassembled WGS sequence"/>
</dbReference>
<dbReference type="Pfam" id="PF11836">
    <property type="entry name" value="Phage_TAC_11"/>
    <property type="match status" value="1"/>
</dbReference>
<reference evidence="2" key="1">
    <citation type="submission" date="2016-10" db="EMBL/GenBank/DDBJ databases">
        <authorList>
            <person name="Varghese N."/>
            <person name="Submissions S."/>
        </authorList>
    </citation>
    <scope>NUCLEOTIDE SEQUENCE [LARGE SCALE GENOMIC DNA]</scope>
    <source>
        <strain evidence="2">DSM 26471</strain>
    </source>
</reference>
<gene>
    <name evidence="1" type="ORF">SAMN04487991_1042</name>
</gene>
<dbReference type="EMBL" id="FORH01000001">
    <property type="protein sequence ID" value="SFI84471.1"/>
    <property type="molecule type" value="Genomic_DNA"/>
</dbReference>
<sequence>MNEQITYTGFFGDRDHAFCLTDPMLAELERITGLGVGALYFQFVNGAYPVNLLTEVIRLGLIGGGADPEDAKRLCDAYAANRPLSEVFPLAFEIMEARWSGVSAKDEETEVAATGDLGASLSVAA</sequence>